<keyword evidence="4" id="KW-1185">Reference proteome</keyword>
<evidence type="ECO:0000313" key="4">
    <source>
        <dbReference type="Proteomes" id="UP001501729"/>
    </source>
</evidence>
<dbReference type="Gene3D" id="3.30.470.20">
    <property type="entry name" value="ATP-grasp fold, B domain"/>
    <property type="match status" value="1"/>
</dbReference>
<sequence>MRTTNEAVGRDEPNGVVIPASRYPHGYASVRSLTRADIRTIVAVADKHLPVAASRFCDEVVRVPPSYEILAYKDALLGIAARSDVYTIIPHRPQDTYVLSKYHDEFDQYVSLVVPPLETLKRVHDRKQLMDIAERTEVPVPETRLLDEATEWDVDRVVKSRYNLLVDEYIDSYEPSESSIVKSVQHVPSNESLNIATTCEAMDHVPIVQEYIDGTDEYVFGALYDHGEPLATFQHRQIRGDSYTGGGGVYRESVEIPSLEAVGRAVLDELEWHGLACIEYIEDAATGEFKLVEINPRMWQSLACAAASGADFPYWYWLQVIGNSDSIEPGYEVGVGTHYMIGELEYLTSIVRDDSSIVGRPPLSAAIKEVLLSCFEMPNFDYCHVDDPLPTVRLARSEVSHGIRRRMT</sequence>
<reference evidence="3 4" key="1">
    <citation type="journal article" date="2019" name="Int. J. Syst. Evol. Microbiol.">
        <title>The Global Catalogue of Microorganisms (GCM) 10K type strain sequencing project: providing services to taxonomists for standard genome sequencing and annotation.</title>
        <authorList>
            <consortium name="The Broad Institute Genomics Platform"/>
            <consortium name="The Broad Institute Genome Sequencing Center for Infectious Disease"/>
            <person name="Wu L."/>
            <person name="Ma J."/>
        </authorList>
    </citation>
    <scope>NUCLEOTIDE SEQUENCE [LARGE SCALE GENOMIC DNA]</scope>
    <source>
        <strain evidence="3 4">JCM 17504</strain>
    </source>
</reference>
<dbReference type="InterPro" id="IPR011761">
    <property type="entry name" value="ATP-grasp"/>
</dbReference>
<dbReference type="RefSeq" id="WP_227773327.1">
    <property type="nucleotide sequence ID" value="NZ_BAABKX010000012.1"/>
</dbReference>
<keyword evidence="1" id="KW-0547">Nucleotide-binding</keyword>
<dbReference type="GO" id="GO:0046872">
    <property type="term" value="F:metal ion binding"/>
    <property type="evidence" value="ECO:0007669"/>
    <property type="project" value="InterPro"/>
</dbReference>
<organism evidence="3 4">
    <name type="scientific">Haladaptatus pallidirubidus</name>
    <dbReference type="NCBI Taxonomy" id="1008152"/>
    <lineage>
        <taxon>Archaea</taxon>
        <taxon>Methanobacteriati</taxon>
        <taxon>Methanobacteriota</taxon>
        <taxon>Stenosarchaea group</taxon>
        <taxon>Halobacteria</taxon>
        <taxon>Halobacteriales</taxon>
        <taxon>Haladaptataceae</taxon>
        <taxon>Haladaptatus</taxon>
    </lineage>
</organism>
<evidence type="ECO:0000259" key="2">
    <source>
        <dbReference type="PROSITE" id="PS50975"/>
    </source>
</evidence>
<name>A0AAV3UIQ5_9EURY</name>
<feature type="domain" description="ATP-grasp" evidence="2">
    <location>
        <begin position="130"/>
        <end position="321"/>
    </location>
</feature>
<comment type="caution">
    <text evidence="3">The sequence shown here is derived from an EMBL/GenBank/DDBJ whole genome shotgun (WGS) entry which is preliminary data.</text>
</comment>
<dbReference type="PROSITE" id="PS50975">
    <property type="entry name" value="ATP_GRASP"/>
    <property type="match status" value="1"/>
</dbReference>
<dbReference type="SUPFAM" id="SSF56059">
    <property type="entry name" value="Glutathione synthetase ATP-binding domain-like"/>
    <property type="match status" value="1"/>
</dbReference>
<dbReference type="EMBL" id="BAABKX010000012">
    <property type="protein sequence ID" value="GAA5052239.1"/>
    <property type="molecule type" value="Genomic_DNA"/>
</dbReference>
<gene>
    <name evidence="3" type="ORF">GCM10025751_28220</name>
</gene>
<dbReference type="Gene3D" id="3.40.50.20">
    <property type="match status" value="1"/>
</dbReference>
<dbReference type="Proteomes" id="UP001501729">
    <property type="component" value="Unassembled WGS sequence"/>
</dbReference>
<evidence type="ECO:0000313" key="3">
    <source>
        <dbReference type="EMBL" id="GAA5052239.1"/>
    </source>
</evidence>
<protein>
    <recommendedName>
        <fullName evidence="2">ATP-grasp domain-containing protein</fullName>
    </recommendedName>
</protein>
<dbReference type="AlphaFoldDB" id="A0AAV3UIQ5"/>
<evidence type="ECO:0000256" key="1">
    <source>
        <dbReference type="PROSITE-ProRule" id="PRU00409"/>
    </source>
</evidence>
<dbReference type="GO" id="GO:0005524">
    <property type="term" value="F:ATP binding"/>
    <property type="evidence" value="ECO:0007669"/>
    <property type="project" value="UniProtKB-UniRule"/>
</dbReference>
<accession>A0AAV3UIQ5</accession>
<proteinExistence type="predicted"/>
<keyword evidence="1" id="KW-0067">ATP-binding</keyword>
<dbReference type="GeneID" id="68613512"/>